<organism evidence="8 9">
    <name type="scientific">Jaapia argillacea MUCL 33604</name>
    <dbReference type="NCBI Taxonomy" id="933084"/>
    <lineage>
        <taxon>Eukaryota</taxon>
        <taxon>Fungi</taxon>
        <taxon>Dikarya</taxon>
        <taxon>Basidiomycota</taxon>
        <taxon>Agaricomycotina</taxon>
        <taxon>Agaricomycetes</taxon>
        <taxon>Agaricomycetidae</taxon>
        <taxon>Jaapiales</taxon>
        <taxon>Jaapiaceae</taxon>
        <taxon>Jaapia</taxon>
    </lineage>
</organism>
<dbReference type="Pfam" id="PF12851">
    <property type="entry name" value="Tet_JBP"/>
    <property type="match status" value="1"/>
</dbReference>
<dbReference type="InParanoid" id="A0A067P622"/>
<feature type="non-terminal residue" evidence="8">
    <location>
        <position position="1"/>
    </location>
</feature>
<evidence type="ECO:0000256" key="5">
    <source>
        <dbReference type="ARBA" id="ARBA00023004"/>
    </source>
</evidence>
<evidence type="ECO:0000256" key="1">
    <source>
        <dbReference type="ARBA" id="ARBA00001954"/>
    </source>
</evidence>
<sequence length="210" mass="23736">GSVNFSPGWHQRGREKPGDPLLPSTLMRDRDIQGVFSNFHRSTTLVNAIYAVTQPGHYEGAKMAMVHVRKHFKLNHPEYISVSESWSSVFTGLTLVSNRVTVPHLDKKGLTSGYDLLVSAGTHRKAVLKVQNLGAKIAYGPSTMVELCGSFLIHEVEDWEGGERLCFAHYLCDSVFEVARVADPGFLQQRLYLECMDGRFVEENYPRYMW</sequence>
<dbReference type="HOGENOM" id="CLU_039070_2_0_1"/>
<dbReference type="GO" id="GO:0046872">
    <property type="term" value="F:metal ion binding"/>
    <property type="evidence" value="ECO:0007669"/>
    <property type="project" value="UniProtKB-KW"/>
</dbReference>
<keyword evidence="9" id="KW-1185">Reference proteome</keyword>
<proteinExistence type="predicted"/>
<evidence type="ECO:0000259" key="7">
    <source>
        <dbReference type="Pfam" id="PF12851"/>
    </source>
</evidence>
<dbReference type="GO" id="GO:0051213">
    <property type="term" value="F:dioxygenase activity"/>
    <property type="evidence" value="ECO:0007669"/>
    <property type="project" value="UniProtKB-KW"/>
</dbReference>
<evidence type="ECO:0000256" key="3">
    <source>
        <dbReference type="ARBA" id="ARBA00022964"/>
    </source>
</evidence>
<evidence type="ECO:0000313" key="9">
    <source>
        <dbReference type="Proteomes" id="UP000027265"/>
    </source>
</evidence>
<evidence type="ECO:0000256" key="4">
    <source>
        <dbReference type="ARBA" id="ARBA00023002"/>
    </source>
</evidence>
<keyword evidence="2" id="KW-0479">Metal-binding</keyword>
<evidence type="ECO:0000256" key="6">
    <source>
        <dbReference type="SAM" id="MobiDB-lite"/>
    </source>
</evidence>
<gene>
    <name evidence="8" type="ORF">JAAARDRAFT_143613</name>
</gene>
<accession>A0A067P622</accession>
<feature type="domain" description="2OGFeDO JBP1/TET oxygenase" evidence="7">
    <location>
        <begin position="32"/>
        <end position="171"/>
    </location>
</feature>
<feature type="region of interest" description="Disordered" evidence="6">
    <location>
        <begin position="1"/>
        <end position="23"/>
    </location>
</feature>
<keyword evidence="5" id="KW-0408">Iron</keyword>
<dbReference type="EMBL" id="KL197790">
    <property type="protein sequence ID" value="KDQ49295.1"/>
    <property type="molecule type" value="Genomic_DNA"/>
</dbReference>
<dbReference type="Gene3D" id="3.60.130.30">
    <property type="match status" value="1"/>
</dbReference>
<evidence type="ECO:0000256" key="2">
    <source>
        <dbReference type="ARBA" id="ARBA00022723"/>
    </source>
</evidence>
<keyword evidence="4" id="KW-0560">Oxidoreductase</keyword>
<protein>
    <recommendedName>
        <fullName evidence="7">2OGFeDO JBP1/TET oxygenase domain-containing protein</fullName>
    </recommendedName>
</protein>
<keyword evidence="3" id="KW-0223">Dioxygenase</keyword>
<dbReference type="Proteomes" id="UP000027265">
    <property type="component" value="Unassembled WGS sequence"/>
</dbReference>
<comment type="cofactor">
    <cofactor evidence="1">
        <name>Fe(2+)</name>
        <dbReference type="ChEBI" id="CHEBI:29033"/>
    </cofactor>
</comment>
<name>A0A067P622_9AGAM</name>
<evidence type="ECO:0000313" key="8">
    <source>
        <dbReference type="EMBL" id="KDQ49295.1"/>
    </source>
</evidence>
<dbReference type="InterPro" id="IPR024779">
    <property type="entry name" value="2OGFeDO_JBP1/TET_oxygenase_dom"/>
</dbReference>
<reference evidence="9" key="1">
    <citation type="journal article" date="2014" name="Proc. Natl. Acad. Sci. U.S.A.">
        <title>Extensive sampling of basidiomycete genomes demonstrates inadequacy of the white-rot/brown-rot paradigm for wood decay fungi.</title>
        <authorList>
            <person name="Riley R."/>
            <person name="Salamov A.A."/>
            <person name="Brown D.W."/>
            <person name="Nagy L.G."/>
            <person name="Floudas D."/>
            <person name="Held B.W."/>
            <person name="Levasseur A."/>
            <person name="Lombard V."/>
            <person name="Morin E."/>
            <person name="Otillar R."/>
            <person name="Lindquist E.A."/>
            <person name="Sun H."/>
            <person name="LaButti K.M."/>
            <person name="Schmutz J."/>
            <person name="Jabbour D."/>
            <person name="Luo H."/>
            <person name="Baker S.E."/>
            <person name="Pisabarro A.G."/>
            <person name="Walton J.D."/>
            <person name="Blanchette R.A."/>
            <person name="Henrissat B."/>
            <person name="Martin F."/>
            <person name="Cullen D."/>
            <person name="Hibbett D.S."/>
            <person name="Grigoriev I.V."/>
        </authorList>
    </citation>
    <scope>NUCLEOTIDE SEQUENCE [LARGE SCALE GENOMIC DNA]</scope>
    <source>
        <strain evidence="9">MUCL 33604</strain>
    </source>
</reference>
<dbReference type="OrthoDB" id="3200752at2759"/>
<dbReference type="AlphaFoldDB" id="A0A067P622"/>